<reference evidence="1" key="1">
    <citation type="submission" date="2023-03" db="EMBL/GenBank/DDBJ databases">
        <title>Massive genome expansion in bonnet fungi (Mycena s.s.) driven by repeated elements and novel gene families across ecological guilds.</title>
        <authorList>
            <consortium name="Lawrence Berkeley National Laboratory"/>
            <person name="Harder C.B."/>
            <person name="Miyauchi S."/>
            <person name="Viragh M."/>
            <person name="Kuo A."/>
            <person name="Thoen E."/>
            <person name="Andreopoulos B."/>
            <person name="Lu D."/>
            <person name="Skrede I."/>
            <person name="Drula E."/>
            <person name="Henrissat B."/>
            <person name="Morin E."/>
            <person name="Kohler A."/>
            <person name="Barry K."/>
            <person name="LaButti K."/>
            <person name="Morin E."/>
            <person name="Salamov A."/>
            <person name="Lipzen A."/>
            <person name="Mereny Z."/>
            <person name="Hegedus B."/>
            <person name="Baldrian P."/>
            <person name="Stursova M."/>
            <person name="Weitz H."/>
            <person name="Taylor A."/>
            <person name="Grigoriev I.V."/>
            <person name="Nagy L.G."/>
            <person name="Martin F."/>
            <person name="Kauserud H."/>
        </authorList>
    </citation>
    <scope>NUCLEOTIDE SEQUENCE</scope>
    <source>
        <strain evidence="1">CBHHK067</strain>
    </source>
</reference>
<keyword evidence="2" id="KW-1185">Reference proteome</keyword>
<gene>
    <name evidence="1" type="ORF">B0H17DRAFT_1144423</name>
</gene>
<evidence type="ECO:0000313" key="1">
    <source>
        <dbReference type="EMBL" id="KAJ7662341.1"/>
    </source>
</evidence>
<accession>A0AAD7G739</accession>
<dbReference type="Proteomes" id="UP001221757">
    <property type="component" value="Unassembled WGS sequence"/>
</dbReference>
<proteinExistence type="predicted"/>
<dbReference type="EMBL" id="JARKIE010000243">
    <property type="protein sequence ID" value="KAJ7662341.1"/>
    <property type="molecule type" value="Genomic_DNA"/>
</dbReference>
<sequence length="262" mass="28625">MGGPKFARSTSRASRDVDQRMVPWTASACFNGKPPADEKPEDFGGENRALYKITHLKVAGLHEEGFKRGSQPDDVDDLVPAHPGLAKWYYVERSFGYICTRMFQCFIEHAEPGAPYDSVLEQIKTLPDALSNIEFIGTQKHSPISSIRWIGPKILSPEMGPEKMRSNFAQLSLAFDSDRPASWKFEMQRKALITQKLLLGGVSHARENTYSGTIGVTSGPGSTLSSINRAANDSGGCIPGDRIWSPLGSYGTFSIISGGVLL</sequence>
<protein>
    <submittedName>
        <fullName evidence="1">Uncharacterized protein</fullName>
    </submittedName>
</protein>
<dbReference type="AlphaFoldDB" id="A0AAD7G739"/>
<name>A0AAD7G739_MYCRO</name>
<organism evidence="1 2">
    <name type="scientific">Mycena rosella</name>
    <name type="common">Pink bonnet</name>
    <name type="synonym">Agaricus rosellus</name>
    <dbReference type="NCBI Taxonomy" id="1033263"/>
    <lineage>
        <taxon>Eukaryota</taxon>
        <taxon>Fungi</taxon>
        <taxon>Dikarya</taxon>
        <taxon>Basidiomycota</taxon>
        <taxon>Agaricomycotina</taxon>
        <taxon>Agaricomycetes</taxon>
        <taxon>Agaricomycetidae</taxon>
        <taxon>Agaricales</taxon>
        <taxon>Marasmiineae</taxon>
        <taxon>Mycenaceae</taxon>
        <taxon>Mycena</taxon>
    </lineage>
</organism>
<evidence type="ECO:0000313" key="2">
    <source>
        <dbReference type="Proteomes" id="UP001221757"/>
    </source>
</evidence>
<comment type="caution">
    <text evidence="1">The sequence shown here is derived from an EMBL/GenBank/DDBJ whole genome shotgun (WGS) entry which is preliminary data.</text>
</comment>